<dbReference type="AlphaFoldDB" id="K0S687"/>
<dbReference type="Pfam" id="PF06080">
    <property type="entry name" value="DUF938"/>
    <property type="match status" value="1"/>
</dbReference>
<dbReference type="PANTHER" id="PTHR20974:SF0">
    <property type="entry name" value="UPF0585 PROTEIN CG18661"/>
    <property type="match status" value="1"/>
</dbReference>
<gene>
    <name evidence="2" type="ORF">THAOC_23679</name>
</gene>
<evidence type="ECO:0000256" key="1">
    <source>
        <dbReference type="ARBA" id="ARBA00008308"/>
    </source>
</evidence>
<name>K0S687_THAOC</name>
<dbReference type="InterPro" id="IPR029063">
    <property type="entry name" value="SAM-dependent_MTases_sf"/>
</dbReference>
<proteinExistence type="inferred from homology"/>
<evidence type="ECO:0000313" key="3">
    <source>
        <dbReference type="Proteomes" id="UP000266841"/>
    </source>
</evidence>
<dbReference type="PANTHER" id="PTHR20974">
    <property type="entry name" value="UPF0585 PROTEIN CG18661"/>
    <property type="match status" value="1"/>
</dbReference>
<reference evidence="2 3" key="1">
    <citation type="journal article" date="2012" name="Genome Biol.">
        <title>Genome and low-iron response of an oceanic diatom adapted to chronic iron limitation.</title>
        <authorList>
            <person name="Lommer M."/>
            <person name="Specht M."/>
            <person name="Roy A.S."/>
            <person name="Kraemer L."/>
            <person name="Andreson R."/>
            <person name="Gutowska M.A."/>
            <person name="Wolf J."/>
            <person name="Bergner S.V."/>
            <person name="Schilhabel M.B."/>
            <person name="Klostermeier U.C."/>
            <person name="Beiko R.G."/>
            <person name="Rosenstiel P."/>
            <person name="Hippler M."/>
            <person name="Laroche J."/>
        </authorList>
    </citation>
    <scope>NUCLEOTIDE SEQUENCE [LARGE SCALE GENOMIC DNA]</scope>
    <source>
        <strain evidence="2 3">CCMP1005</strain>
    </source>
</reference>
<sequence length="101" mass="11141">MGDILESPSAERNKAPIWDMVLGKSIFPKLTALASAEKRADLKVLELAAGCGVHTEHFVISFNKSFKDFAIEWTPSDPDREARLSIDARAKAAGLQRYILP</sequence>
<comment type="caution">
    <text evidence="2">The sequence shown here is derived from an EMBL/GenBank/DDBJ whole genome shotgun (WGS) entry which is preliminary data.</text>
</comment>
<dbReference type="InterPro" id="IPR010342">
    <property type="entry name" value="DUF938"/>
</dbReference>
<dbReference type="SUPFAM" id="SSF53335">
    <property type="entry name" value="S-adenosyl-L-methionine-dependent methyltransferases"/>
    <property type="match status" value="1"/>
</dbReference>
<dbReference type="Proteomes" id="UP000266841">
    <property type="component" value="Unassembled WGS sequence"/>
</dbReference>
<feature type="non-terminal residue" evidence="2">
    <location>
        <position position="101"/>
    </location>
</feature>
<dbReference type="OrthoDB" id="10258744at2759"/>
<dbReference type="EMBL" id="AGNL01031415">
    <property type="protein sequence ID" value="EJK56431.1"/>
    <property type="molecule type" value="Genomic_DNA"/>
</dbReference>
<evidence type="ECO:0008006" key="4">
    <source>
        <dbReference type="Google" id="ProtNLM"/>
    </source>
</evidence>
<organism evidence="2 3">
    <name type="scientific">Thalassiosira oceanica</name>
    <name type="common">Marine diatom</name>
    <dbReference type="NCBI Taxonomy" id="159749"/>
    <lineage>
        <taxon>Eukaryota</taxon>
        <taxon>Sar</taxon>
        <taxon>Stramenopiles</taxon>
        <taxon>Ochrophyta</taxon>
        <taxon>Bacillariophyta</taxon>
        <taxon>Coscinodiscophyceae</taxon>
        <taxon>Thalassiosirophycidae</taxon>
        <taxon>Thalassiosirales</taxon>
        <taxon>Thalassiosiraceae</taxon>
        <taxon>Thalassiosira</taxon>
    </lineage>
</organism>
<accession>K0S687</accession>
<keyword evidence="3" id="KW-1185">Reference proteome</keyword>
<comment type="similarity">
    <text evidence="1">Belongs to the UPF0585 family.</text>
</comment>
<evidence type="ECO:0000313" key="2">
    <source>
        <dbReference type="EMBL" id="EJK56431.1"/>
    </source>
</evidence>
<protein>
    <recommendedName>
        <fullName evidence="4">SAM-dependent methyltransferase</fullName>
    </recommendedName>
</protein>